<keyword evidence="6" id="KW-1185">Reference proteome</keyword>
<dbReference type="SUPFAM" id="SSF52058">
    <property type="entry name" value="L domain-like"/>
    <property type="match status" value="1"/>
</dbReference>
<dbReference type="PANTHER" id="PTHR10947:SF3">
    <property type="entry name" value="LEUCINE-RICH REPEAT-CONTAINING PROTEIN 47"/>
    <property type="match status" value="1"/>
</dbReference>
<dbReference type="SMART" id="SM00369">
    <property type="entry name" value="LRR_TYP"/>
    <property type="match status" value="4"/>
</dbReference>
<keyword evidence="1" id="KW-0433">Leucine-rich repeat</keyword>
<dbReference type="Pfam" id="PF00560">
    <property type="entry name" value="LRR_1"/>
    <property type="match status" value="1"/>
</dbReference>
<feature type="domain" description="B3/B4 tRNA-binding" evidence="4">
    <location>
        <begin position="297"/>
        <end position="475"/>
    </location>
</feature>
<dbReference type="SMART" id="SM00364">
    <property type="entry name" value="LRR_BAC"/>
    <property type="match status" value="5"/>
</dbReference>
<dbReference type="Proteomes" id="UP001209878">
    <property type="component" value="Unassembled WGS sequence"/>
</dbReference>
<dbReference type="GO" id="GO:0006432">
    <property type="term" value="P:phenylalanyl-tRNA aminoacylation"/>
    <property type="evidence" value="ECO:0007669"/>
    <property type="project" value="InterPro"/>
</dbReference>
<evidence type="ECO:0000256" key="3">
    <source>
        <dbReference type="SAM" id="Coils"/>
    </source>
</evidence>
<evidence type="ECO:0000256" key="2">
    <source>
        <dbReference type="ARBA" id="ARBA00022737"/>
    </source>
</evidence>
<dbReference type="InterPro" id="IPR003591">
    <property type="entry name" value="Leu-rich_rpt_typical-subtyp"/>
</dbReference>
<gene>
    <name evidence="5" type="ORF">NP493_736g02019</name>
</gene>
<dbReference type="InterPro" id="IPR005146">
    <property type="entry name" value="B3/B4_tRNA-bd"/>
</dbReference>
<dbReference type="InterPro" id="IPR020825">
    <property type="entry name" value="Phe-tRNA_synthase-like_B3/B4"/>
</dbReference>
<dbReference type="InterPro" id="IPR001611">
    <property type="entry name" value="Leu-rich_rpt"/>
</dbReference>
<dbReference type="PROSITE" id="PS51450">
    <property type="entry name" value="LRR"/>
    <property type="match status" value="3"/>
</dbReference>
<accession>A0AAD9NQ43</accession>
<dbReference type="InterPro" id="IPR055414">
    <property type="entry name" value="LRR_R13L4/SHOC2-like"/>
</dbReference>
<dbReference type="InterPro" id="IPR032675">
    <property type="entry name" value="LRR_dom_sf"/>
</dbReference>
<reference evidence="5" key="1">
    <citation type="journal article" date="2023" name="Mol. Biol. Evol.">
        <title>Third-Generation Sequencing Reveals the Adaptive Role of the Epigenome in Three Deep-Sea Polychaetes.</title>
        <authorList>
            <person name="Perez M."/>
            <person name="Aroh O."/>
            <person name="Sun Y."/>
            <person name="Lan Y."/>
            <person name="Juniper S.K."/>
            <person name="Young C.R."/>
            <person name="Angers B."/>
            <person name="Qian P.Y."/>
        </authorList>
    </citation>
    <scope>NUCLEOTIDE SEQUENCE</scope>
    <source>
        <strain evidence="5">R07B-5</strain>
    </source>
</reference>
<sequence length="537" mass="59851">MWLETEQAKNENRHELVLTGTRISERIDSSGLDDHIFTLEELNFLEISKTTLTTLNHGLGNLINLQNLVLRNNKIASLPASIGKLQKLKFLDLSTNELEELPGEISKLTELQRLNVSVNKLTGFPDVSKLVNLHVLEVSHNSLESLPEGLCNSESLGVAEIYASSNEISELPADFAKLASLKVLDLTDNKLQQIPPEMAECTKLREFKFGGNKLKDRRLGKMMDQCTTKSVLDYLRNILEKERQKGGKGKGGKKNKKKTNDTVAEEVEEVMGNFMKVLHFHSEDGLAIRVTENVGGVRPYIVCCVVRHLDFQKSNNLYKRFIALQTKLHDTVCQKRQAATIATHDLASVKAPLTYDAKPPAEITLLPLFKKKEVTAEQLVMKLRKEAEEQRREKKRSTVSGIHKYLDLLKGKPLYPCLLDNDGVVLSFPPITNCEVTKISADTKDLLIEVTSSVNLDVCKKVMDTMLNDMLELGVGCDAPVTGATGDADAAKAAMPSHQCLVVEQVQILNPQGSMKVVYPARTDIMTSAFRVIRDYE</sequence>
<organism evidence="5 6">
    <name type="scientific">Ridgeia piscesae</name>
    <name type="common">Tubeworm</name>
    <dbReference type="NCBI Taxonomy" id="27915"/>
    <lineage>
        <taxon>Eukaryota</taxon>
        <taxon>Metazoa</taxon>
        <taxon>Spiralia</taxon>
        <taxon>Lophotrochozoa</taxon>
        <taxon>Annelida</taxon>
        <taxon>Polychaeta</taxon>
        <taxon>Sedentaria</taxon>
        <taxon>Canalipalpata</taxon>
        <taxon>Sabellida</taxon>
        <taxon>Siboglinidae</taxon>
        <taxon>Ridgeia</taxon>
    </lineage>
</organism>
<comment type="caution">
    <text evidence="5">The sequence shown here is derived from an EMBL/GenBank/DDBJ whole genome shotgun (WGS) entry which is preliminary data.</text>
</comment>
<dbReference type="GO" id="GO:0004826">
    <property type="term" value="F:phenylalanine-tRNA ligase activity"/>
    <property type="evidence" value="ECO:0007669"/>
    <property type="project" value="InterPro"/>
</dbReference>
<protein>
    <recommendedName>
        <fullName evidence="4">B3/B4 tRNA-binding domain-containing protein</fullName>
    </recommendedName>
</protein>
<dbReference type="Gene3D" id="3.50.40.10">
    <property type="entry name" value="Phenylalanyl-trna Synthetase, Chain B, domain 3"/>
    <property type="match status" value="1"/>
</dbReference>
<dbReference type="PANTHER" id="PTHR10947">
    <property type="entry name" value="PHENYLALANYL-TRNA SYNTHETASE BETA CHAIN AND LEUCINE-RICH REPEAT-CONTAINING PROTEIN 47"/>
    <property type="match status" value="1"/>
</dbReference>
<evidence type="ECO:0000259" key="4">
    <source>
        <dbReference type="SMART" id="SM00873"/>
    </source>
</evidence>
<dbReference type="GO" id="GO:0003723">
    <property type="term" value="F:RNA binding"/>
    <property type="evidence" value="ECO:0007669"/>
    <property type="project" value="InterPro"/>
</dbReference>
<proteinExistence type="predicted"/>
<dbReference type="Gene3D" id="3.80.10.10">
    <property type="entry name" value="Ribonuclease Inhibitor"/>
    <property type="match status" value="2"/>
</dbReference>
<evidence type="ECO:0000256" key="1">
    <source>
        <dbReference type="ARBA" id="ARBA00022614"/>
    </source>
</evidence>
<dbReference type="SMART" id="SM00873">
    <property type="entry name" value="B3_4"/>
    <property type="match status" value="1"/>
</dbReference>
<dbReference type="EMBL" id="JAODUO010000738">
    <property type="protein sequence ID" value="KAK2175299.1"/>
    <property type="molecule type" value="Genomic_DNA"/>
</dbReference>
<feature type="coiled-coil region" evidence="3">
    <location>
        <begin position="373"/>
        <end position="400"/>
    </location>
</feature>
<dbReference type="AlphaFoldDB" id="A0AAD9NQ43"/>
<evidence type="ECO:0000313" key="6">
    <source>
        <dbReference type="Proteomes" id="UP001209878"/>
    </source>
</evidence>
<evidence type="ECO:0000313" key="5">
    <source>
        <dbReference type="EMBL" id="KAK2175299.1"/>
    </source>
</evidence>
<name>A0AAD9NQ43_RIDPI</name>
<dbReference type="PRINTS" id="PR00019">
    <property type="entry name" value="LEURICHRPT"/>
</dbReference>
<dbReference type="InterPro" id="IPR045060">
    <property type="entry name" value="Phe-tRNA-ligase_IIc_bsu"/>
</dbReference>
<keyword evidence="3" id="KW-0175">Coiled coil</keyword>
<dbReference type="Pfam" id="PF23598">
    <property type="entry name" value="LRR_14"/>
    <property type="match status" value="1"/>
</dbReference>
<keyword evidence="2" id="KW-0677">Repeat</keyword>